<evidence type="ECO:0008006" key="4">
    <source>
        <dbReference type="Google" id="ProtNLM"/>
    </source>
</evidence>
<keyword evidence="1" id="KW-0812">Transmembrane</keyword>
<accession>A0ABP9VUL7</accession>
<sequence>MKSRDACRPEATTGCSHGRPPMVGRIPFAPSPNGKRSEAFLCCVLWCINVAEVVKTFVERTQFPKLLTSFATSKCFTAFGATCCCTGSMGFRSWLHHAAATRLNSARRKTPLQTVGFMTLLLIGIGLPFSAAAAESESVLLTVKRGLTAQLTFTHPNASLRALPDQSTDAAVLVRLERTDSAQQNPVHRYTLWFFGTVAGQYDLSQWVVQPDGSPLASEEALPAMPVRVVSDLPPGHGTSLYEIDDPLLRAQGGYRAALILFACLWAAVPIVWAFIRQRSRSPQPTTTTVASPTLSDRLRPLVQRASQGQLTVEEQSRLEILLYVFWQRRLGLPDSLAEALPVLRRHHEAGGLLRALETWIHADGPSPSSLNPSTMDALLAPYHAELAQTQADALTEPANATVGGSA</sequence>
<keyword evidence="1" id="KW-1133">Transmembrane helix</keyword>
<comment type="caution">
    <text evidence="2">The sequence shown here is derived from an EMBL/GenBank/DDBJ whole genome shotgun (WGS) entry which is preliminary data.</text>
</comment>
<dbReference type="EMBL" id="BAABRO010000007">
    <property type="protein sequence ID" value="GAA5507995.1"/>
    <property type="molecule type" value="Genomic_DNA"/>
</dbReference>
<evidence type="ECO:0000313" key="3">
    <source>
        <dbReference type="Proteomes" id="UP001416858"/>
    </source>
</evidence>
<keyword evidence="3" id="KW-1185">Reference proteome</keyword>
<dbReference type="Proteomes" id="UP001416858">
    <property type="component" value="Unassembled WGS sequence"/>
</dbReference>
<name>A0ABP9VUL7_9BACT</name>
<gene>
    <name evidence="2" type="ORF">Rcae01_03453</name>
</gene>
<evidence type="ECO:0000256" key="1">
    <source>
        <dbReference type="SAM" id="Phobius"/>
    </source>
</evidence>
<organism evidence="2 3">
    <name type="scientific">Novipirellula caenicola</name>
    <dbReference type="NCBI Taxonomy" id="1536901"/>
    <lineage>
        <taxon>Bacteria</taxon>
        <taxon>Pseudomonadati</taxon>
        <taxon>Planctomycetota</taxon>
        <taxon>Planctomycetia</taxon>
        <taxon>Pirellulales</taxon>
        <taxon>Pirellulaceae</taxon>
        <taxon>Novipirellula</taxon>
    </lineage>
</organism>
<feature type="transmembrane region" description="Helical" evidence="1">
    <location>
        <begin position="112"/>
        <end position="134"/>
    </location>
</feature>
<protein>
    <recommendedName>
        <fullName evidence="4">DUF4129 domain-containing protein</fullName>
    </recommendedName>
</protein>
<reference evidence="2 3" key="1">
    <citation type="submission" date="2024-02" db="EMBL/GenBank/DDBJ databases">
        <title>Rhodopirellula caenicola NBRC 110016.</title>
        <authorList>
            <person name="Ichikawa N."/>
            <person name="Katano-Makiyama Y."/>
            <person name="Hidaka K."/>
        </authorList>
    </citation>
    <scope>NUCLEOTIDE SEQUENCE [LARGE SCALE GENOMIC DNA]</scope>
    <source>
        <strain evidence="2 3">NBRC 110016</strain>
    </source>
</reference>
<feature type="transmembrane region" description="Helical" evidence="1">
    <location>
        <begin position="255"/>
        <end position="276"/>
    </location>
</feature>
<proteinExistence type="predicted"/>
<keyword evidence="1" id="KW-0472">Membrane</keyword>
<evidence type="ECO:0000313" key="2">
    <source>
        <dbReference type="EMBL" id="GAA5507995.1"/>
    </source>
</evidence>